<keyword evidence="1" id="KW-0812">Transmembrane</keyword>
<evidence type="ECO:0000259" key="2">
    <source>
        <dbReference type="Pfam" id="PF13239"/>
    </source>
</evidence>
<feature type="transmembrane region" description="Helical" evidence="1">
    <location>
        <begin position="56"/>
        <end position="79"/>
    </location>
</feature>
<dbReference type="AlphaFoldDB" id="A0A931H3B9"/>
<feature type="domain" description="2TM" evidence="2">
    <location>
        <begin position="14"/>
        <end position="87"/>
    </location>
</feature>
<comment type="caution">
    <text evidence="3">The sequence shown here is derived from an EMBL/GenBank/DDBJ whole genome shotgun (WGS) entry which is preliminary data.</text>
</comment>
<gene>
    <name evidence="3" type="ORF">I5803_06875</name>
</gene>
<dbReference type="InterPro" id="IPR025698">
    <property type="entry name" value="2TM_dom"/>
</dbReference>
<proteinExistence type="predicted"/>
<dbReference type="EMBL" id="JADWYS010000001">
    <property type="protein sequence ID" value="MBG9387735.1"/>
    <property type="molecule type" value="Genomic_DNA"/>
</dbReference>
<accession>A0A931H3B9</accession>
<evidence type="ECO:0000313" key="4">
    <source>
        <dbReference type="Proteomes" id="UP000651050"/>
    </source>
</evidence>
<protein>
    <submittedName>
        <fullName evidence="3">2TM domain-containing protein</fullName>
    </submittedName>
</protein>
<keyword evidence="1" id="KW-1133">Transmembrane helix</keyword>
<evidence type="ECO:0000256" key="1">
    <source>
        <dbReference type="SAM" id="Phobius"/>
    </source>
</evidence>
<dbReference type="Pfam" id="PF13239">
    <property type="entry name" value="2TM"/>
    <property type="match status" value="1"/>
</dbReference>
<keyword evidence="4" id="KW-1185">Reference proteome</keyword>
<feature type="transmembrane region" description="Helical" evidence="1">
    <location>
        <begin position="22"/>
        <end position="41"/>
    </location>
</feature>
<dbReference type="Proteomes" id="UP000651050">
    <property type="component" value="Unassembled WGS sequence"/>
</dbReference>
<sequence length="99" mass="11314">MTSPMTPEEVDALARKRAGAKMGWYTHALVFTLINLYWFLASDLGFGYKTWSPKLLLGWGLGLALHFIAVFVLGGGSSLRERMVQKERERLQREQNRMP</sequence>
<reference evidence="3" key="1">
    <citation type="submission" date="2020-11" db="EMBL/GenBank/DDBJ databases">
        <title>Bacterial whole genome sequence for Caenimonas sp. DR4.4.</title>
        <authorList>
            <person name="Le V."/>
            <person name="Ko S.-R."/>
            <person name="Ahn C.-Y."/>
            <person name="Oh H.-M."/>
        </authorList>
    </citation>
    <scope>NUCLEOTIDE SEQUENCE</scope>
    <source>
        <strain evidence="3">DR4.4</strain>
    </source>
</reference>
<evidence type="ECO:0000313" key="3">
    <source>
        <dbReference type="EMBL" id="MBG9387735.1"/>
    </source>
</evidence>
<name>A0A931H3B9_9BURK</name>
<dbReference type="RefSeq" id="WP_196985633.1">
    <property type="nucleotide sequence ID" value="NZ_JADWYS010000001.1"/>
</dbReference>
<keyword evidence="1" id="KW-0472">Membrane</keyword>
<organism evidence="3 4">
    <name type="scientific">Caenimonas aquaedulcis</name>
    <dbReference type="NCBI Taxonomy" id="2793270"/>
    <lineage>
        <taxon>Bacteria</taxon>
        <taxon>Pseudomonadati</taxon>
        <taxon>Pseudomonadota</taxon>
        <taxon>Betaproteobacteria</taxon>
        <taxon>Burkholderiales</taxon>
        <taxon>Comamonadaceae</taxon>
        <taxon>Caenimonas</taxon>
    </lineage>
</organism>